<dbReference type="OrthoDB" id="15627at2759"/>
<feature type="compositionally biased region" description="Polar residues" evidence="6">
    <location>
        <begin position="296"/>
        <end position="329"/>
    </location>
</feature>
<feature type="region of interest" description="Disordered" evidence="6">
    <location>
        <begin position="580"/>
        <end position="699"/>
    </location>
</feature>
<dbReference type="Pfam" id="PF15949">
    <property type="entry name" value="DUF4757"/>
    <property type="match status" value="1"/>
</dbReference>
<feature type="compositionally biased region" description="Basic and acidic residues" evidence="6">
    <location>
        <begin position="668"/>
        <end position="679"/>
    </location>
</feature>
<feature type="region of interest" description="Disordered" evidence="6">
    <location>
        <begin position="949"/>
        <end position="1165"/>
    </location>
</feature>
<proteinExistence type="predicted"/>
<accession>A0A7R8X7E2</accession>
<feature type="domain" description="LIM zinc-binding" evidence="7">
    <location>
        <begin position="1167"/>
        <end position="1233"/>
    </location>
</feature>
<dbReference type="GO" id="GO:0051496">
    <property type="term" value="P:positive regulation of stress fiber assembly"/>
    <property type="evidence" value="ECO:0007669"/>
    <property type="project" value="TreeGrafter"/>
</dbReference>
<feature type="compositionally biased region" description="Pro residues" evidence="6">
    <location>
        <begin position="1048"/>
        <end position="1065"/>
    </location>
</feature>
<dbReference type="EMBL" id="CAJPEV010000265">
    <property type="protein sequence ID" value="CAG0883165.1"/>
    <property type="molecule type" value="Genomic_DNA"/>
</dbReference>
<evidence type="ECO:0000259" key="7">
    <source>
        <dbReference type="PROSITE" id="PS50023"/>
    </source>
</evidence>
<feature type="compositionally biased region" description="Polar residues" evidence="6">
    <location>
        <begin position="653"/>
        <end position="662"/>
    </location>
</feature>
<organism evidence="8">
    <name type="scientific">Darwinula stevensoni</name>
    <dbReference type="NCBI Taxonomy" id="69355"/>
    <lineage>
        <taxon>Eukaryota</taxon>
        <taxon>Metazoa</taxon>
        <taxon>Ecdysozoa</taxon>
        <taxon>Arthropoda</taxon>
        <taxon>Crustacea</taxon>
        <taxon>Oligostraca</taxon>
        <taxon>Ostracoda</taxon>
        <taxon>Podocopa</taxon>
        <taxon>Podocopida</taxon>
        <taxon>Darwinulocopina</taxon>
        <taxon>Darwinuloidea</taxon>
        <taxon>Darwinulidae</taxon>
        <taxon>Darwinula</taxon>
    </lineage>
</organism>
<keyword evidence="9" id="KW-1185">Reference proteome</keyword>
<feature type="compositionally biased region" description="Basic and acidic residues" evidence="6">
    <location>
        <begin position="1068"/>
        <end position="1081"/>
    </location>
</feature>
<dbReference type="GO" id="GO:0032034">
    <property type="term" value="F:myosin II head/neck binding"/>
    <property type="evidence" value="ECO:0007669"/>
    <property type="project" value="TreeGrafter"/>
</dbReference>
<feature type="compositionally biased region" description="Basic and acidic residues" evidence="6">
    <location>
        <begin position="814"/>
        <end position="827"/>
    </location>
</feature>
<feature type="region of interest" description="Disordered" evidence="6">
    <location>
        <begin position="740"/>
        <end position="762"/>
    </location>
</feature>
<feature type="compositionally biased region" description="Basic and acidic residues" evidence="6">
    <location>
        <begin position="1000"/>
        <end position="1014"/>
    </location>
</feature>
<name>A0A7R8X7E2_9CRUS</name>
<dbReference type="InterPro" id="IPR031865">
    <property type="entry name" value="DUF4757"/>
</dbReference>
<feature type="compositionally biased region" description="Basic and acidic residues" evidence="6">
    <location>
        <begin position="262"/>
        <end position="284"/>
    </location>
</feature>
<evidence type="ECO:0000256" key="6">
    <source>
        <dbReference type="SAM" id="MobiDB-lite"/>
    </source>
</evidence>
<feature type="compositionally biased region" description="Acidic residues" evidence="6">
    <location>
        <begin position="487"/>
        <end position="499"/>
    </location>
</feature>
<dbReference type="CDD" id="cd08368">
    <property type="entry name" value="LIM"/>
    <property type="match status" value="1"/>
</dbReference>
<dbReference type="PANTHER" id="PTHR15551">
    <property type="entry name" value="LIM DOMAIN ONLY 7"/>
    <property type="match status" value="1"/>
</dbReference>
<dbReference type="GO" id="GO:0001725">
    <property type="term" value="C:stress fiber"/>
    <property type="evidence" value="ECO:0007669"/>
    <property type="project" value="TreeGrafter"/>
</dbReference>
<feature type="coiled-coil region" evidence="5">
    <location>
        <begin position="109"/>
        <end position="136"/>
    </location>
</feature>
<evidence type="ECO:0000313" key="9">
    <source>
        <dbReference type="Proteomes" id="UP000677054"/>
    </source>
</evidence>
<dbReference type="PANTHER" id="PTHR15551:SF3">
    <property type="entry name" value="LIM AND CALPONIN HOMOLOGY DOMAINS-CONTAINING PROTEIN 1"/>
    <property type="match status" value="1"/>
</dbReference>
<dbReference type="PROSITE" id="PS00478">
    <property type="entry name" value="LIM_DOMAIN_1"/>
    <property type="match status" value="1"/>
</dbReference>
<gene>
    <name evidence="8" type="ORF">DSTB1V02_LOCUS2387</name>
</gene>
<sequence>MKELCSGPDYLCELLFSIFSHEPFAQRHSGKENLFDGERRARAFRESSRVSESLAVRNDGPDAFLASGDNGVLSPGEEFIPTRSKKTSMVGKPAYNPLQFIQVGPAKLYKSAQEQLEQAEKIKQKRTEVRKEEEEDWQANLDNWKSCRRKRVEDVIERVVEVKKLEEESEWANANRKSKTFSEMMQERRCRFVDLTRCRRRGRSARGRKVGLSLSLYTDADDRDLSDLGLNSEKSEKNGEEDLSGSFSSGRHGSDWTDDDGEAKKSVWADDVDPRGEPRSETRSDPVQISFGCYTRYSSQSSDSNGSVTSESFASVVQRSADVYSSDSLTAIRRKSEGAVPTRPDAVRHTRKSDLSDKFRDRLSVFEQSAEAEATPKPAPARGSKDFGKKLNAFQEVGKMASPSRPPEKKASVDVTPRVPVKEKVASIDRRDSREVPRAPREKVNLYEKSQSQSDLSGKSRGQSEPVEEAPPIRLSPAKSLPQLNQEEPDSEEEREADEFVFEARLAKASSQTFSKSVMDLSQRGAAEAVVIPVHSVYRAPSTPFLNVDLKRQEEVEEEIVPTLKKSLAPSVSFLALAGLHEGTPPPTNTESAELEHSQVPPSMMEKDDAQELEASPSDSLDDTFYHSELTPHDAEELLTGKKREPQAHSPIGGTNSDSGVESSELCPEDRRMLEHDDLCMEDEEKQMENDEDDSTPQPLELEQRILMQLEASDNFGSSHHQIREDGPVSILDFDPFALPAAKEPPREKPPPPPPVEEIPLLETRKNFEPILRDSTKNLKKSLWKRRSDFLGLSDSMEPEEPELLVSPPPDMDELLRAERALEERQRQLLSRSISSRTEEQSNTSFSSISSPSQTLPDGMDDDEEELIRQEREIIESLEREERLKNIGIQLPNLEEDERIRRLEEQRQDMEEERQRKLEERYAAQSPSEQTLNTTECMPEVMNEVHVRETDRLTRRPRPVSFSFSTSSCPPPFSSSSSSPRVKVQYGKPLYSKVTSPAHDSPKPKKFSESKELYRNPAFAMEEQETEIVRPTQNKEMSTQSYQSQSQPSPPRQRPKDAPPPPPPSSEAEQRRITEHQEKSLRSSTSTPAVSSHPKGYQHMNGDSWRNQSLGPPPTDSAMPKVTQTVQHKRTRSPIYENLPSPGSKGPESPKSSSGCSPPMLSVSGKKKCSHCSKELGRGAAMIIESLRLFYHLQCFRCCVCETPLGNGTTGADVRVRHNRLHCHNCYSNDQGVKFSKV</sequence>
<dbReference type="InterPro" id="IPR001781">
    <property type="entry name" value="Znf_LIM"/>
</dbReference>
<dbReference type="EMBL" id="LR899782">
    <property type="protein sequence ID" value="CAD7242421.1"/>
    <property type="molecule type" value="Genomic_DNA"/>
</dbReference>
<dbReference type="PROSITE" id="PS50023">
    <property type="entry name" value="LIM_DOMAIN_2"/>
    <property type="match status" value="1"/>
</dbReference>
<feature type="compositionally biased region" description="Acidic residues" evidence="6">
    <location>
        <begin position="680"/>
        <end position="695"/>
    </location>
</feature>
<feature type="region of interest" description="Disordered" evidence="6">
    <location>
        <begin position="905"/>
        <end position="933"/>
    </location>
</feature>
<feature type="compositionally biased region" description="Basic and acidic residues" evidence="6">
    <location>
        <begin position="624"/>
        <end position="647"/>
    </location>
</feature>
<keyword evidence="1 4" id="KW-0479">Metal-binding</keyword>
<protein>
    <recommendedName>
        <fullName evidence="7">LIM zinc-binding domain-containing protein</fullName>
    </recommendedName>
</protein>
<feature type="compositionally biased region" description="Low complexity" evidence="6">
    <location>
        <begin position="828"/>
        <end position="853"/>
    </location>
</feature>
<evidence type="ECO:0000256" key="1">
    <source>
        <dbReference type="ARBA" id="ARBA00022723"/>
    </source>
</evidence>
<dbReference type="SMART" id="SM00132">
    <property type="entry name" value="LIM"/>
    <property type="match status" value="1"/>
</dbReference>
<keyword evidence="2 4" id="KW-0862">Zinc</keyword>
<feature type="compositionally biased region" description="Basic and acidic residues" evidence="6">
    <location>
        <begin position="905"/>
        <end position="922"/>
    </location>
</feature>
<dbReference type="Gene3D" id="2.10.110.10">
    <property type="entry name" value="Cysteine Rich Protein"/>
    <property type="match status" value="1"/>
</dbReference>
<feature type="compositionally biased region" description="Basic and acidic residues" evidence="6">
    <location>
        <begin position="420"/>
        <end position="446"/>
    </location>
</feature>
<keyword evidence="5" id="KW-0175">Coiled coil</keyword>
<dbReference type="GO" id="GO:0046872">
    <property type="term" value="F:metal ion binding"/>
    <property type="evidence" value="ECO:0007669"/>
    <property type="project" value="UniProtKB-KW"/>
</dbReference>
<dbReference type="Pfam" id="PF00412">
    <property type="entry name" value="LIM"/>
    <property type="match status" value="1"/>
</dbReference>
<evidence type="ECO:0000313" key="8">
    <source>
        <dbReference type="EMBL" id="CAD7242421.1"/>
    </source>
</evidence>
<evidence type="ECO:0000256" key="4">
    <source>
        <dbReference type="PROSITE-ProRule" id="PRU00125"/>
    </source>
</evidence>
<keyword evidence="3 4" id="KW-0440">LIM domain</keyword>
<feature type="compositionally biased region" description="Polar residues" evidence="6">
    <location>
        <begin position="448"/>
        <end position="463"/>
    </location>
</feature>
<dbReference type="GO" id="GO:0051893">
    <property type="term" value="P:regulation of focal adhesion assembly"/>
    <property type="evidence" value="ECO:0007669"/>
    <property type="project" value="TreeGrafter"/>
</dbReference>
<reference evidence="8" key="1">
    <citation type="submission" date="2020-11" db="EMBL/GenBank/DDBJ databases">
        <authorList>
            <person name="Tran Van P."/>
        </authorList>
    </citation>
    <scope>NUCLEOTIDE SEQUENCE</scope>
</reference>
<evidence type="ECO:0000256" key="2">
    <source>
        <dbReference type="ARBA" id="ARBA00022833"/>
    </source>
</evidence>
<feature type="region of interest" description="Disordered" evidence="6">
    <location>
        <begin position="225"/>
        <end position="499"/>
    </location>
</feature>
<feature type="compositionally biased region" description="Low complexity" evidence="6">
    <location>
        <begin position="959"/>
        <end position="981"/>
    </location>
</feature>
<evidence type="ECO:0000256" key="5">
    <source>
        <dbReference type="SAM" id="Coils"/>
    </source>
</evidence>
<feature type="compositionally biased region" description="Basic and acidic residues" evidence="6">
    <location>
        <begin position="345"/>
        <end position="364"/>
    </location>
</feature>
<feature type="region of interest" description="Disordered" evidence="6">
    <location>
        <begin position="790"/>
        <end position="866"/>
    </location>
</feature>
<dbReference type="AlphaFoldDB" id="A0A7R8X7E2"/>
<evidence type="ECO:0000256" key="3">
    <source>
        <dbReference type="ARBA" id="ARBA00023038"/>
    </source>
</evidence>
<dbReference type="Proteomes" id="UP000677054">
    <property type="component" value="Unassembled WGS sequence"/>
</dbReference>
<feature type="compositionally biased region" description="Low complexity" evidence="6">
    <location>
        <begin position="1140"/>
        <end position="1159"/>
    </location>
</feature>